<feature type="domain" description="HTH luxR-type" evidence="4">
    <location>
        <begin position="155"/>
        <end position="220"/>
    </location>
</feature>
<accession>A0A0F0KFG0</accession>
<dbReference type="SUPFAM" id="SSF52172">
    <property type="entry name" value="CheY-like"/>
    <property type="match status" value="1"/>
</dbReference>
<dbReference type="PATRIC" id="fig|104336.4.peg.2486"/>
<dbReference type="InterPro" id="IPR039420">
    <property type="entry name" value="WalR-like"/>
</dbReference>
<dbReference type="CDD" id="cd06170">
    <property type="entry name" value="LuxR_C_like"/>
    <property type="match status" value="1"/>
</dbReference>
<dbReference type="InterPro" id="IPR000792">
    <property type="entry name" value="Tscrpt_reg_LuxR_C"/>
</dbReference>
<sequence length="224" mass="24121">MSKFVSMEPIRVMVVDDDALVRRALSLFFAGVADVVVVATAKDGVEAVDLAMMHRPDVIIMDVHMPNMDGVIATERILAEHPQMRILAVTALGSYDAVLPMLRAGASGYLLKDSEPEDVIAGVRQVHAGMTIVSPAVTKRLIGAVLSNASEPIARFSPGMELTGRELAIVKELAHGRSNPEIGARLNVSEGTVKACLSTVMRKWNARDRLQVLIFAVRAGLIDV</sequence>
<keyword evidence="7" id="KW-1185">Reference proteome</keyword>
<dbReference type="GO" id="GO:0006355">
    <property type="term" value="P:regulation of DNA-templated transcription"/>
    <property type="evidence" value="ECO:0007669"/>
    <property type="project" value="InterPro"/>
</dbReference>
<proteinExistence type="predicted"/>
<dbReference type="Gene3D" id="3.40.50.2300">
    <property type="match status" value="1"/>
</dbReference>
<feature type="domain" description="Response regulatory" evidence="5">
    <location>
        <begin position="11"/>
        <end position="127"/>
    </location>
</feature>
<dbReference type="PROSITE" id="PS50043">
    <property type="entry name" value="HTH_LUXR_2"/>
    <property type="match status" value="1"/>
</dbReference>
<dbReference type="GO" id="GO:0000160">
    <property type="term" value="P:phosphorelay signal transduction system"/>
    <property type="evidence" value="ECO:0007669"/>
    <property type="project" value="InterPro"/>
</dbReference>
<dbReference type="Pfam" id="PF00196">
    <property type="entry name" value="GerE"/>
    <property type="match status" value="1"/>
</dbReference>
<dbReference type="PANTHER" id="PTHR43214:SF43">
    <property type="entry name" value="TWO-COMPONENT RESPONSE REGULATOR"/>
    <property type="match status" value="1"/>
</dbReference>
<dbReference type="PROSITE" id="PS50110">
    <property type="entry name" value="RESPONSE_REGULATORY"/>
    <property type="match status" value="1"/>
</dbReference>
<keyword evidence="1 3" id="KW-0597">Phosphoprotein</keyword>
<dbReference type="SUPFAM" id="SSF46894">
    <property type="entry name" value="C-terminal effector domain of the bipartite response regulators"/>
    <property type="match status" value="1"/>
</dbReference>
<dbReference type="Proteomes" id="UP000033572">
    <property type="component" value="Unassembled WGS sequence"/>
</dbReference>
<dbReference type="EMBL" id="JYIU01000045">
    <property type="protein sequence ID" value="KJL19159.1"/>
    <property type="molecule type" value="Genomic_DNA"/>
</dbReference>
<evidence type="ECO:0000256" key="1">
    <source>
        <dbReference type="ARBA" id="ARBA00022553"/>
    </source>
</evidence>
<protein>
    <submittedName>
        <fullName evidence="6">Oxygen regulatory protein NreC</fullName>
    </submittedName>
</protein>
<feature type="modified residue" description="4-aspartylphosphate" evidence="3">
    <location>
        <position position="62"/>
    </location>
</feature>
<comment type="caution">
    <text evidence="6">The sequence shown here is derived from an EMBL/GenBank/DDBJ whole genome shotgun (WGS) entry which is preliminary data.</text>
</comment>
<dbReference type="GO" id="GO:0003677">
    <property type="term" value="F:DNA binding"/>
    <property type="evidence" value="ECO:0007669"/>
    <property type="project" value="UniProtKB-KW"/>
</dbReference>
<dbReference type="AlphaFoldDB" id="A0A0F0KFG0"/>
<dbReference type="RefSeq" id="WP_244268206.1">
    <property type="nucleotide sequence ID" value="NZ_JYIU01000045.1"/>
</dbReference>
<evidence type="ECO:0000259" key="5">
    <source>
        <dbReference type="PROSITE" id="PS50110"/>
    </source>
</evidence>
<evidence type="ECO:0000256" key="3">
    <source>
        <dbReference type="PROSITE-ProRule" id="PRU00169"/>
    </source>
</evidence>
<gene>
    <name evidence="6" type="primary">nreC_2</name>
    <name evidence="6" type="ORF">RN50_02438</name>
</gene>
<evidence type="ECO:0000313" key="7">
    <source>
        <dbReference type="Proteomes" id="UP000033572"/>
    </source>
</evidence>
<dbReference type="InterPro" id="IPR016032">
    <property type="entry name" value="Sig_transdc_resp-reg_C-effctor"/>
</dbReference>
<dbReference type="SMART" id="SM00448">
    <property type="entry name" value="REC"/>
    <property type="match status" value="1"/>
</dbReference>
<evidence type="ECO:0000313" key="6">
    <source>
        <dbReference type="EMBL" id="KJL19159.1"/>
    </source>
</evidence>
<dbReference type="CDD" id="cd17535">
    <property type="entry name" value="REC_NarL-like"/>
    <property type="match status" value="1"/>
</dbReference>
<dbReference type="InterPro" id="IPR001789">
    <property type="entry name" value="Sig_transdc_resp-reg_receiver"/>
</dbReference>
<dbReference type="PANTHER" id="PTHR43214">
    <property type="entry name" value="TWO-COMPONENT RESPONSE REGULATOR"/>
    <property type="match status" value="1"/>
</dbReference>
<dbReference type="PRINTS" id="PR00038">
    <property type="entry name" value="HTHLUXR"/>
</dbReference>
<evidence type="ECO:0000256" key="2">
    <source>
        <dbReference type="ARBA" id="ARBA00023125"/>
    </source>
</evidence>
<evidence type="ECO:0000259" key="4">
    <source>
        <dbReference type="PROSITE" id="PS50043"/>
    </source>
</evidence>
<dbReference type="InterPro" id="IPR058245">
    <property type="entry name" value="NreC/VraR/RcsB-like_REC"/>
</dbReference>
<organism evidence="6 7">
    <name type="scientific">Microbacterium foliorum</name>
    <dbReference type="NCBI Taxonomy" id="104336"/>
    <lineage>
        <taxon>Bacteria</taxon>
        <taxon>Bacillati</taxon>
        <taxon>Actinomycetota</taxon>
        <taxon>Actinomycetes</taxon>
        <taxon>Micrococcales</taxon>
        <taxon>Microbacteriaceae</taxon>
        <taxon>Microbacterium</taxon>
    </lineage>
</organism>
<dbReference type="SMART" id="SM00421">
    <property type="entry name" value="HTH_LUXR"/>
    <property type="match status" value="1"/>
</dbReference>
<dbReference type="InterPro" id="IPR011006">
    <property type="entry name" value="CheY-like_superfamily"/>
</dbReference>
<dbReference type="Pfam" id="PF00072">
    <property type="entry name" value="Response_reg"/>
    <property type="match status" value="1"/>
</dbReference>
<keyword evidence="2" id="KW-0238">DNA-binding</keyword>
<name>A0A0F0KFG0_9MICO</name>
<reference evidence="6 7" key="1">
    <citation type="submission" date="2015-02" db="EMBL/GenBank/DDBJ databases">
        <title>Draft genome sequences of ten Microbacterium spp. with emphasis on heavy metal contaminated environments.</title>
        <authorList>
            <person name="Corretto E."/>
        </authorList>
    </citation>
    <scope>NUCLEOTIDE SEQUENCE [LARGE SCALE GENOMIC DNA]</scope>
    <source>
        <strain evidence="6 7">DSM 12966</strain>
    </source>
</reference>